<organism evidence="1 2">
    <name type="scientific">Saccharicrinis carchari</name>
    <dbReference type="NCBI Taxonomy" id="1168039"/>
    <lineage>
        <taxon>Bacteria</taxon>
        <taxon>Pseudomonadati</taxon>
        <taxon>Bacteroidota</taxon>
        <taxon>Bacteroidia</taxon>
        <taxon>Marinilabiliales</taxon>
        <taxon>Marinilabiliaceae</taxon>
        <taxon>Saccharicrinis</taxon>
    </lineage>
</organism>
<evidence type="ECO:0008006" key="3">
    <source>
        <dbReference type="Google" id="ProtNLM"/>
    </source>
</evidence>
<evidence type="ECO:0000313" key="1">
    <source>
        <dbReference type="EMBL" id="SMO62254.1"/>
    </source>
</evidence>
<evidence type="ECO:0000313" key="2">
    <source>
        <dbReference type="Proteomes" id="UP000319040"/>
    </source>
</evidence>
<dbReference type="Gene3D" id="3.90.550.10">
    <property type="entry name" value="Spore Coat Polysaccharide Biosynthesis Protein SpsA, Chain A"/>
    <property type="match status" value="1"/>
</dbReference>
<reference evidence="1 2" key="1">
    <citation type="submission" date="2017-05" db="EMBL/GenBank/DDBJ databases">
        <authorList>
            <person name="Varghese N."/>
            <person name="Submissions S."/>
        </authorList>
    </citation>
    <scope>NUCLEOTIDE SEQUENCE [LARGE SCALE GENOMIC DNA]</scope>
    <source>
        <strain evidence="1 2">DSM 27040</strain>
    </source>
</reference>
<sequence>MLVVRALLIFNHMKTVPILLFTYNRPQHTRLTVEALLKNPLANQSHLYVFSDEAKSPADREAVDTVRAYLNQIKGFASVSKVFHKQNKGLAKSIIEGVSEVFQIHDKAIVLEDDLETSPHFLQFMNAALNYYSPQKVWSIAGYTPNIKIPDNYVYDSYLVHRNCSWGWATWKQNWMKVDWEVKDFKTFFTDKNQRYQFERGGNDLSVMLLKQQKQIIDSWSVRFNYAAYKNNKPSVYPTQSFINNRGVDGSGTNMKRSGKYDSALFKGISADFKFCSDDVVHPAIAHHFKQFYNVSLYRRLINGCKTQMAVWDYKKGNNY</sequence>
<accession>A0A521CS24</accession>
<name>A0A521CS24_SACCC</name>
<protein>
    <recommendedName>
        <fullName evidence="3">GNT-I family protein</fullName>
    </recommendedName>
</protein>
<dbReference type="EMBL" id="FXTB01000003">
    <property type="protein sequence ID" value="SMO62254.1"/>
    <property type="molecule type" value="Genomic_DNA"/>
</dbReference>
<proteinExistence type="predicted"/>
<gene>
    <name evidence="1" type="ORF">SAMN06265379_103414</name>
</gene>
<dbReference type="SUPFAM" id="SSF53448">
    <property type="entry name" value="Nucleotide-diphospho-sugar transferases"/>
    <property type="match status" value="1"/>
</dbReference>
<keyword evidence="2" id="KW-1185">Reference proteome</keyword>
<dbReference type="Proteomes" id="UP000319040">
    <property type="component" value="Unassembled WGS sequence"/>
</dbReference>
<dbReference type="AlphaFoldDB" id="A0A521CS24"/>
<dbReference type="InterPro" id="IPR029044">
    <property type="entry name" value="Nucleotide-diphossugar_trans"/>
</dbReference>